<evidence type="ECO:0000256" key="4">
    <source>
        <dbReference type="ARBA" id="ARBA00023136"/>
    </source>
</evidence>
<evidence type="ECO:0000256" key="2">
    <source>
        <dbReference type="ARBA" id="ARBA00006275"/>
    </source>
</evidence>
<keyword evidence="4" id="KW-0472">Membrane</keyword>
<organism evidence="8 9">
    <name type="scientific">Niastella yeongjuensis</name>
    <dbReference type="NCBI Taxonomy" id="354355"/>
    <lineage>
        <taxon>Bacteria</taxon>
        <taxon>Pseudomonadati</taxon>
        <taxon>Bacteroidota</taxon>
        <taxon>Chitinophagia</taxon>
        <taxon>Chitinophagales</taxon>
        <taxon>Chitinophagaceae</taxon>
        <taxon>Niastella</taxon>
    </lineage>
</organism>
<proteinExistence type="inferred from homology"/>
<evidence type="ECO:0000313" key="8">
    <source>
        <dbReference type="EMBL" id="OQP43190.1"/>
    </source>
</evidence>
<reference evidence="9" key="1">
    <citation type="submission" date="2016-04" db="EMBL/GenBank/DDBJ databases">
        <authorList>
            <person name="Chen L."/>
            <person name="Zhuang W."/>
            <person name="Wang G."/>
        </authorList>
    </citation>
    <scope>NUCLEOTIDE SEQUENCE [LARGE SCALE GENOMIC DNA]</scope>
    <source>
        <strain evidence="9">17621</strain>
    </source>
</reference>
<dbReference type="CDD" id="cd08977">
    <property type="entry name" value="SusD"/>
    <property type="match status" value="1"/>
</dbReference>
<dbReference type="STRING" id="354355.SAMN05660816_02904"/>
<evidence type="ECO:0000259" key="7">
    <source>
        <dbReference type="Pfam" id="PF14322"/>
    </source>
</evidence>
<dbReference type="InterPro" id="IPR012944">
    <property type="entry name" value="SusD_RagB_dom"/>
</dbReference>
<sequence length="596" mass="66534">MKTANRYFAFYITLPFVLAGLITSCKKQLDLEPQSAFDEQYVFSNVTNATAALVGVYNELAGDFGYGSRLSTFYPYDTDEMLGILNTSTPDNSSRDLSRYNLQSTNAQLEGPFNQLYAGIERANICIKNIPNMDLYKNGTASEVMQLQRLYGEALTLRAQFYFELIRNWGDVPALFDPAIDQPDLFLAKADRDSIYNHVLDDLKLAATLLPWRNEAGATNDERITKGAAKALRARIALFAGGYSLRRPSNQMQRRDDYLTYYQVAKDECNDIMQRRDAHTLNPSFKAVFKDAIDAHKTDPYGEVIFEVAMAGGNGVSDSKIGYYDGPRFYVPGNSTLLGNGQIRVVPTYFYAFDSLDTRRDVTNAPYYNAADATKTVQTMINMTSGKFRADWITNPAPSSAVQYLGVNWPLIRFADVLLMFAEADNELSNGPTPAAIAAFEEVRKRGFAGNANKIGVTPAQKEAFFNAIVNERSFELGGEGIRKYDLIRWNLINQKILDTRAALTKMLNKTAPYDKLPQSMFYKSKCPDVIWSSSLYQPAASATPSGYTKIAWISSITAAYITNVAQLFKPNHSELLPIPQPSIDANPNITQDYGY</sequence>
<gene>
    <name evidence="8" type="ORF">A4H97_11185</name>
</gene>
<feature type="domain" description="RagB/SusD" evidence="6">
    <location>
        <begin position="383"/>
        <end position="596"/>
    </location>
</feature>
<protein>
    <submittedName>
        <fullName evidence="8">Carbohydrate-binding protein SusD</fullName>
    </submittedName>
</protein>
<keyword evidence="5" id="KW-0998">Cell outer membrane</keyword>
<comment type="subcellular location">
    <subcellularLocation>
        <location evidence="1">Cell outer membrane</location>
    </subcellularLocation>
</comment>
<evidence type="ECO:0000259" key="6">
    <source>
        <dbReference type="Pfam" id="PF07980"/>
    </source>
</evidence>
<accession>A0A1V9EAP7</accession>
<dbReference type="OrthoDB" id="5694214at2"/>
<evidence type="ECO:0000256" key="1">
    <source>
        <dbReference type="ARBA" id="ARBA00004442"/>
    </source>
</evidence>
<dbReference type="Pfam" id="PF07980">
    <property type="entry name" value="SusD_RagB"/>
    <property type="match status" value="1"/>
</dbReference>
<dbReference type="EMBL" id="LVXG01000056">
    <property type="protein sequence ID" value="OQP43190.1"/>
    <property type="molecule type" value="Genomic_DNA"/>
</dbReference>
<dbReference type="Proteomes" id="UP000192610">
    <property type="component" value="Unassembled WGS sequence"/>
</dbReference>
<dbReference type="SUPFAM" id="SSF48452">
    <property type="entry name" value="TPR-like"/>
    <property type="match status" value="1"/>
</dbReference>
<feature type="domain" description="SusD-like N-terminal" evidence="7">
    <location>
        <begin position="86"/>
        <end position="238"/>
    </location>
</feature>
<keyword evidence="9" id="KW-1185">Reference proteome</keyword>
<evidence type="ECO:0000313" key="9">
    <source>
        <dbReference type="Proteomes" id="UP000192610"/>
    </source>
</evidence>
<comment type="caution">
    <text evidence="8">The sequence shown here is derived from an EMBL/GenBank/DDBJ whole genome shotgun (WGS) entry which is preliminary data.</text>
</comment>
<evidence type="ECO:0000256" key="3">
    <source>
        <dbReference type="ARBA" id="ARBA00022729"/>
    </source>
</evidence>
<dbReference type="GO" id="GO:0009279">
    <property type="term" value="C:cell outer membrane"/>
    <property type="evidence" value="ECO:0007669"/>
    <property type="project" value="UniProtKB-SubCell"/>
</dbReference>
<dbReference type="RefSeq" id="WP_081203604.1">
    <property type="nucleotide sequence ID" value="NZ_FOCZ01000005.1"/>
</dbReference>
<dbReference type="AlphaFoldDB" id="A0A1V9EAP7"/>
<dbReference type="Pfam" id="PF14322">
    <property type="entry name" value="SusD-like_3"/>
    <property type="match status" value="1"/>
</dbReference>
<dbReference type="Gene3D" id="1.25.40.390">
    <property type="match status" value="1"/>
</dbReference>
<name>A0A1V9EAP7_9BACT</name>
<keyword evidence="3" id="KW-0732">Signal</keyword>
<comment type="similarity">
    <text evidence="2">Belongs to the SusD family.</text>
</comment>
<dbReference type="InterPro" id="IPR011990">
    <property type="entry name" value="TPR-like_helical_dom_sf"/>
</dbReference>
<evidence type="ECO:0000256" key="5">
    <source>
        <dbReference type="ARBA" id="ARBA00023237"/>
    </source>
</evidence>
<dbReference type="PROSITE" id="PS51257">
    <property type="entry name" value="PROKAR_LIPOPROTEIN"/>
    <property type="match status" value="1"/>
</dbReference>
<dbReference type="InterPro" id="IPR033985">
    <property type="entry name" value="SusD-like_N"/>
</dbReference>